<proteinExistence type="predicted"/>
<keyword evidence="3" id="KW-0547">Nucleotide-binding</keyword>
<dbReference type="PANTHER" id="PTHR43790:SF9">
    <property type="entry name" value="GALACTOFURANOSE TRANSPORTER ATP-BINDING PROTEIN YTFR"/>
    <property type="match status" value="1"/>
</dbReference>
<dbReference type="STRING" id="399497.BW733_14025"/>
<protein>
    <recommendedName>
        <fullName evidence="5">ABC transporter domain-containing protein</fullName>
    </recommendedName>
</protein>
<dbReference type="OrthoDB" id="3648693at2"/>
<evidence type="ECO:0000259" key="5">
    <source>
        <dbReference type="PROSITE" id="PS50893"/>
    </source>
</evidence>
<evidence type="ECO:0000313" key="7">
    <source>
        <dbReference type="Proteomes" id="UP000188235"/>
    </source>
</evidence>
<keyword evidence="7" id="KW-1185">Reference proteome</keyword>
<dbReference type="RefSeq" id="WP_077351383.1">
    <property type="nucleotide sequence ID" value="NZ_CP019607.1"/>
</dbReference>
<evidence type="ECO:0000256" key="1">
    <source>
        <dbReference type="ARBA" id="ARBA00022448"/>
    </source>
</evidence>
<dbReference type="Proteomes" id="UP000188235">
    <property type="component" value="Chromosome"/>
</dbReference>
<dbReference type="SMART" id="SM00382">
    <property type="entry name" value="AAA"/>
    <property type="match status" value="2"/>
</dbReference>
<feature type="domain" description="ABC transporter" evidence="5">
    <location>
        <begin position="243"/>
        <end position="484"/>
    </location>
</feature>
<accession>A0A1Q2D073</accession>
<evidence type="ECO:0000256" key="4">
    <source>
        <dbReference type="ARBA" id="ARBA00022840"/>
    </source>
</evidence>
<dbReference type="Gene3D" id="3.40.50.300">
    <property type="entry name" value="P-loop containing nucleotide triphosphate hydrolases"/>
    <property type="match status" value="2"/>
</dbReference>
<evidence type="ECO:0000256" key="3">
    <source>
        <dbReference type="ARBA" id="ARBA00022741"/>
    </source>
</evidence>
<dbReference type="InterPro" id="IPR003593">
    <property type="entry name" value="AAA+_ATPase"/>
</dbReference>
<keyword evidence="4" id="KW-0067">ATP-binding</keyword>
<organism evidence="6 7">
    <name type="scientific">Tessaracoccus flavescens</name>
    <dbReference type="NCBI Taxonomy" id="399497"/>
    <lineage>
        <taxon>Bacteria</taxon>
        <taxon>Bacillati</taxon>
        <taxon>Actinomycetota</taxon>
        <taxon>Actinomycetes</taxon>
        <taxon>Propionibacteriales</taxon>
        <taxon>Propionibacteriaceae</taxon>
        <taxon>Tessaracoccus</taxon>
    </lineage>
</organism>
<dbReference type="KEGG" id="tfa:BW733_14025"/>
<feature type="domain" description="ABC transporter" evidence="5">
    <location>
        <begin position="14"/>
        <end position="237"/>
    </location>
</feature>
<dbReference type="EMBL" id="CP019607">
    <property type="protein sequence ID" value="AQP51773.1"/>
    <property type="molecule type" value="Genomic_DNA"/>
</dbReference>
<gene>
    <name evidence="6" type="ORF">BW733_14025</name>
</gene>
<dbReference type="AlphaFoldDB" id="A0A1Q2D073"/>
<dbReference type="InterPro" id="IPR027417">
    <property type="entry name" value="P-loop_NTPase"/>
</dbReference>
<keyword evidence="1" id="KW-0813">Transport</keyword>
<dbReference type="InterPro" id="IPR050107">
    <property type="entry name" value="ABC_carbohydrate_import_ATPase"/>
</dbReference>
<dbReference type="GO" id="GO:0005524">
    <property type="term" value="F:ATP binding"/>
    <property type="evidence" value="ECO:0007669"/>
    <property type="project" value="UniProtKB-KW"/>
</dbReference>
<dbReference type="Pfam" id="PF00005">
    <property type="entry name" value="ABC_tran"/>
    <property type="match status" value="2"/>
</dbReference>
<name>A0A1Q2D073_9ACTN</name>
<dbReference type="PANTHER" id="PTHR43790">
    <property type="entry name" value="CARBOHYDRATE TRANSPORT ATP-BINDING PROTEIN MG119-RELATED"/>
    <property type="match status" value="1"/>
</dbReference>
<keyword evidence="2" id="KW-0677">Repeat</keyword>
<reference evidence="6 7" key="1">
    <citation type="journal article" date="2008" name="Int. J. Syst. Evol. Microbiol.">
        <title>Tessaracoccus flavescens sp. nov., isolated from marine sediment.</title>
        <authorList>
            <person name="Lee D.W."/>
            <person name="Lee S.D."/>
        </authorList>
    </citation>
    <scope>NUCLEOTIDE SEQUENCE [LARGE SCALE GENOMIC DNA]</scope>
    <source>
        <strain evidence="6 7">SST-39T</strain>
    </source>
</reference>
<dbReference type="GO" id="GO:0016887">
    <property type="term" value="F:ATP hydrolysis activity"/>
    <property type="evidence" value="ECO:0007669"/>
    <property type="project" value="InterPro"/>
</dbReference>
<dbReference type="InterPro" id="IPR003439">
    <property type="entry name" value="ABC_transporter-like_ATP-bd"/>
</dbReference>
<evidence type="ECO:0000256" key="2">
    <source>
        <dbReference type="ARBA" id="ARBA00022737"/>
    </source>
</evidence>
<sequence>MNHEDVWQEPSAAVEVHGVKKAFADNRVLKGIDLSIRPGEVLGLIGQNGVGKSTLAAVLAGRQQADGGEMLLFGRPWDPARVGIIEQQLDLDQEQRVVDALFRNAPDDSPVEERREAARRVLIEAGIAVDPDDRLSDLSDAEQRMVELVRLLADPRDFVLIDEVSTTFNAREVEDLRYLIRRANEAGTTIVYITHRHGEAIDLCNRIAVLRDGRVSQVVSTLTATEESLSEAVFDRVVELQPHRAHSTGRVALSVRGLQLGSDPVSFDVLSGEVLGLSGARGAGITELLASLTGEAPLEVESVRLEGTEVKIRSHRDASRLRIAVVSGGIDESAESYFARNLMMLNHGHASEDAFDAEYEETTKILFALREAETAASRLFNRPPQSVGQRRWQQLREVAAEHARLLVLIEPTQALDLEAREHFLALLDDVTARGAAVLLATSDEAELKLLSDRILVFSDHALKAEWEVGEVDVEHLRSVSRGEWPPESLPSIDAVLIAD</sequence>
<evidence type="ECO:0000313" key="6">
    <source>
        <dbReference type="EMBL" id="AQP51773.1"/>
    </source>
</evidence>
<dbReference type="PROSITE" id="PS50893">
    <property type="entry name" value="ABC_TRANSPORTER_2"/>
    <property type="match status" value="2"/>
</dbReference>
<dbReference type="SUPFAM" id="SSF52540">
    <property type="entry name" value="P-loop containing nucleoside triphosphate hydrolases"/>
    <property type="match status" value="2"/>
</dbReference>